<gene>
    <name evidence="5" type="ORF">FSB_LOCUS20474</name>
</gene>
<dbReference type="PANTHER" id="PTHR30238">
    <property type="entry name" value="MEMBRANE BOUND PREDICTED REDOX MODULATOR"/>
    <property type="match status" value="1"/>
</dbReference>
<evidence type="ECO:0000313" key="5">
    <source>
        <dbReference type="EMBL" id="SPC92592.1"/>
    </source>
</evidence>
<keyword evidence="2" id="KW-0812">Transmembrane</keyword>
<dbReference type="PANTHER" id="PTHR30238:SF0">
    <property type="entry name" value="THYLAKOID MEMBRANE PROTEIN TERC, CHLOROPLASTIC"/>
    <property type="match status" value="1"/>
</dbReference>
<reference evidence="5" key="1">
    <citation type="submission" date="2018-02" db="EMBL/GenBank/DDBJ databases">
        <authorList>
            <person name="Cohen D.B."/>
            <person name="Kent A.D."/>
        </authorList>
    </citation>
    <scope>NUCLEOTIDE SEQUENCE</scope>
</reference>
<evidence type="ECO:0000256" key="3">
    <source>
        <dbReference type="ARBA" id="ARBA00022989"/>
    </source>
</evidence>
<dbReference type="EMBL" id="OIVN01001321">
    <property type="protein sequence ID" value="SPC92592.1"/>
    <property type="molecule type" value="Genomic_DNA"/>
</dbReference>
<accession>A0A2N9FZ57</accession>
<evidence type="ECO:0000256" key="4">
    <source>
        <dbReference type="ARBA" id="ARBA00023136"/>
    </source>
</evidence>
<keyword evidence="4" id="KW-0472">Membrane</keyword>
<dbReference type="AlphaFoldDB" id="A0A2N9FZ57"/>
<evidence type="ECO:0000256" key="1">
    <source>
        <dbReference type="ARBA" id="ARBA00004141"/>
    </source>
</evidence>
<dbReference type="GO" id="GO:0016020">
    <property type="term" value="C:membrane"/>
    <property type="evidence" value="ECO:0007669"/>
    <property type="project" value="UniProtKB-SubCell"/>
</dbReference>
<comment type="subcellular location">
    <subcellularLocation>
        <location evidence="1">Membrane</location>
        <topology evidence="1">Multi-pass membrane protein</topology>
    </subcellularLocation>
</comment>
<name>A0A2N9FZ57_FAGSY</name>
<dbReference type="Pfam" id="PF03741">
    <property type="entry name" value="TerC"/>
    <property type="match status" value="1"/>
</dbReference>
<protein>
    <submittedName>
        <fullName evidence="5">Uncharacterized protein</fullName>
    </submittedName>
</protein>
<proteinExistence type="predicted"/>
<sequence length="234" mass="25192">MKYQMGVECLWSEKRIGGFLSVLLGFHSSMEFPRKARGSRSLSLGLGSLMELRRFLAAQLVILSHTTSDTPPSVSHVEKTQGHEYVSSVRTVALWVCTAVAFGIGLGLKDGVGKATEFFAGAALCSSKLLGINFKCEVVFRLTIILLGAATLQLFTSEEDDSDLSNNFVVKTCQRVIPVTCVTHFGQATPLLLTVAVIELSDIAFAVDSIPAVFGVTRDPVIVFTSNLFAILGT</sequence>
<organism evidence="5">
    <name type="scientific">Fagus sylvatica</name>
    <name type="common">Beechnut</name>
    <dbReference type="NCBI Taxonomy" id="28930"/>
    <lineage>
        <taxon>Eukaryota</taxon>
        <taxon>Viridiplantae</taxon>
        <taxon>Streptophyta</taxon>
        <taxon>Embryophyta</taxon>
        <taxon>Tracheophyta</taxon>
        <taxon>Spermatophyta</taxon>
        <taxon>Magnoliopsida</taxon>
        <taxon>eudicotyledons</taxon>
        <taxon>Gunneridae</taxon>
        <taxon>Pentapetalae</taxon>
        <taxon>rosids</taxon>
        <taxon>fabids</taxon>
        <taxon>Fagales</taxon>
        <taxon>Fagaceae</taxon>
        <taxon>Fagus</taxon>
    </lineage>
</organism>
<keyword evidence="3" id="KW-1133">Transmembrane helix</keyword>
<dbReference type="InterPro" id="IPR005496">
    <property type="entry name" value="Integral_membrane_TerC"/>
</dbReference>
<evidence type="ECO:0000256" key="2">
    <source>
        <dbReference type="ARBA" id="ARBA00022692"/>
    </source>
</evidence>